<dbReference type="EMBL" id="CARXXK010001015">
    <property type="protein sequence ID" value="CAI6371850.1"/>
    <property type="molecule type" value="Genomic_DNA"/>
</dbReference>
<proteinExistence type="predicted"/>
<dbReference type="Pfam" id="PF05699">
    <property type="entry name" value="Dimer_Tnp_hAT"/>
    <property type="match status" value="1"/>
</dbReference>
<dbReference type="GO" id="GO:0046983">
    <property type="term" value="F:protein dimerization activity"/>
    <property type="evidence" value="ECO:0007669"/>
    <property type="project" value="InterPro"/>
</dbReference>
<gene>
    <name evidence="2" type="ORF">MEUPH1_LOCUS25800</name>
</gene>
<evidence type="ECO:0000259" key="1">
    <source>
        <dbReference type="Pfam" id="PF05699"/>
    </source>
</evidence>
<feature type="domain" description="HAT C-terminal dimerisation" evidence="1">
    <location>
        <begin position="98"/>
        <end position="157"/>
    </location>
</feature>
<comment type="caution">
    <text evidence="2">The sequence shown here is derived from an EMBL/GenBank/DDBJ whole genome shotgun (WGS) entry which is preliminary data.</text>
</comment>
<sequence>MYLSNNYIVIKFPNSYFIVKCFQHRICTLPRANIDENFKQMFKESEQLEAIFLCHKNIFKGFQCLFSGTYSENFDELYTKLNKHVKYPKNCLEELRQCDKEIFPNIHFLLKILCTLPVSTSTPERTFSCLKRLKSYLRNTMTDTRLNGLAMLAVHKEIPLTAEEVLNELSKKSRKLDFVL</sequence>
<dbReference type="Proteomes" id="UP001160148">
    <property type="component" value="Unassembled WGS sequence"/>
</dbReference>
<accession>A0AAV0XTK2</accession>
<keyword evidence="3" id="KW-1185">Reference proteome</keyword>
<dbReference type="InterPro" id="IPR052958">
    <property type="entry name" value="IFN-induced_PKR_regulator"/>
</dbReference>
<evidence type="ECO:0000313" key="2">
    <source>
        <dbReference type="EMBL" id="CAI6371850.1"/>
    </source>
</evidence>
<reference evidence="2 3" key="1">
    <citation type="submission" date="2023-01" db="EMBL/GenBank/DDBJ databases">
        <authorList>
            <person name="Whitehead M."/>
        </authorList>
    </citation>
    <scope>NUCLEOTIDE SEQUENCE [LARGE SCALE GENOMIC DNA]</scope>
</reference>
<dbReference type="InterPro" id="IPR012337">
    <property type="entry name" value="RNaseH-like_sf"/>
</dbReference>
<dbReference type="PANTHER" id="PTHR46289">
    <property type="entry name" value="52 KDA REPRESSOR OF THE INHIBITOR OF THE PROTEIN KINASE-LIKE PROTEIN-RELATED"/>
    <property type="match status" value="1"/>
</dbReference>
<protein>
    <recommendedName>
        <fullName evidence="1">HAT C-terminal dimerisation domain-containing protein</fullName>
    </recommendedName>
</protein>
<dbReference type="AlphaFoldDB" id="A0AAV0XTK2"/>
<evidence type="ECO:0000313" key="3">
    <source>
        <dbReference type="Proteomes" id="UP001160148"/>
    </source>
</evidence>
<dbReference type="InterPro" id="IPR008906">
    <property type="entry name" value="HATC_C_dom"/>
</dbReference>
<name>A0AAV0XTK2_9HEMI</name>
<dbReference type="PANTHER" id="PTHR46289:SF14">
    <property type="entry name" value="DUF4371 DOMAIN-CONTAINING PROTEIN"/>
    <property type="match status" value="1"/>
</dbReference>
<dbReference type="SUPFAM" id="SSF53098">
    <property type="entry name" value="Ribonuclease H-like"/>
    <property type="match status" value="1"/>
</dbReference>
<organism evidence="2 3">
    <name type="scientific">Macrosiphum euphorbiae</name>
    <name type="common">potato aphid</name>
    <dbReference type="NCBI Taxonomy" id="13131"/>
    <lineage>
        <taxon>Eukaryota</taxon>
        <taxon>Metazoa</taxon>
        <taxon>Ecdysozoa</taxon>
        <taxon>Arthropoda</taxon>
        <taxon>Hexapoda</taxon>
        <taxon>Insecta</taxon>
        <taxon>Pterygota</taxon>
        <taxon>Neoptera</taxon>
        <taxon>Paraneoptera</taxon>
        <taxon>Hemiptera</taxon>
        <taxon>Sternorrhyncha</taxon>
        <taxon>Aphidomorpha</taxon>
        <taxon>Aphidoidea</taxon>
        <taxon>Aphididae</taxon>
        <taxon>Macrosiphini</taxon>
        <taxon>Macrosiphum</taxon>
    </lineage>
</organism>